<evidence type="ECO:0008006" key="4">
    <source>
        <dbReference type="Google" id="ProtNLM"/>
    </source>
</evidence>
<dbReference type="EMBL" id="CP032157">
    <property type="protein sequence ID" value="AXY73025.1"/>
    <property type="molecule type" value="Genomic_DNA"/>
</dbReference>
<dbReference type="AlphaFoldDB" id="A0A3B7MN28"/>
<dbReference type="KEGG" id="pseg:D3H65_03145"/>
<keyword evidence="1" id="KW-0732">Signal</keyword>
<evidence type="ECO:0000313" key="2">
    <source>
        <dbReference type="EMBL" id="AXY73025.1"/>
    </source>
</evidence>
<keyword evidence="3" id="KW-1185">Reference proteome</keyword>
<gene>
    <name evidence="2" type="ORF">D3H65_03145</name>
</gene>
<proteinExistence type="predicted"/>
<accession>A0A3B7MN28</accession>
<dbReference type="RefSeq" id="WP_119048863.1">
    <property type="nucleotide sequence ID" value="NZ_CP032157.1"/>
</dbReference>
<feature type="signal peptide" evidence="1">
    <location>
        <begin position="1"/>
        <end position="20"/>
    </location>
</feature>
<dbReference type="Gene3D" id="3.10.450.50">
    <property type="match status" value="1"/>
</dbReference>
<dbReference type="Pfam" id="PF12893">
    <property type="entry name" value="Lumazine_bd_2"/>
    <property type="match status" value="1"/>
</dbReference>
<dbReference type="InterPro" id="IPR032710">
    <property type="entry name" value="NTF2-like_dom_sf"/>
</dbReference>
<evidence type="ECO:0000313" key="3">
    <source>
        <dbReference type="Proteomes" id="UP000263900"/>
    </source>
</evidence>
<feature type="chain" id="PRO_5017776986" description="Nuclear transport factor 2 family protein" evidence="1">
    <location>
        <begin position="21"/>
        <end position="152"/>
    </location>
</feature>
<sequence>MKKALLLLLVAISTHGLLQAQTTEDSVKAAVNQLFEGMKTANAGLVKTAFADSAILQTIITRNKEGKTVIRNEAVSAFADFVGKQTAGAADERIQFETIRIDGPLASVWTPYKFYFNGQFSHCGVNSFQLVRLNGQWKIQYLIDTRRKDKCE</sequence>
<protein>
    <recommendedName>
        <fullName evidence="4">Nuclear transport factor 2 family protein</fullName>
    </recommendedName>
</protein>
<reference evidence="2 3" key="1">
    <citation type="submission" date="2018-09" db="EMBL/GenBank/DDBJ databases">
        <title>Genome sequencing of strain 6GH32-13.</title>
        <authorList>
            <person name="Weon H.-Y."/>
            <person name="Heo J."/>
            <person name="Kwon S.-W."/>
        </authorList>
    </citation>
    <scope>NUCLEOTIDE SEQUENCE [LARGE SCALE GENOMIC DNA]</scope>
    <source>
        <strain evidence="2 3">5GH32-13</strain>
    </source>
</reference>
<evidence type="ECO:0000256" key="1">
    <source>
        <dbReference type="SAM" id="SignalP"/>
    </source>
</evidence>
<dbReference type="OrthoDB" id="117186at2"/>
<organism evidence="2 3">
    <name type="scientific">Paraflavitalea soli</name>
    <dbReference type="NCBI Taxonomy" id="2315862"/>
    <lineage>
        <taxon>Bacteria</taxon>
        <taxon>Pseudomonadati</taxon>
        <taxon>Bacteroidota</taxon>
        <taxon>Chitinophagia</taxon>
        <taxon>Chitinophagales</taxon>
        <taxon>Chitinophagaceae</taxon>
        <taxon>Paraflavitalea</taxon>
    </lineage>
</organism>
<dbReference type="InterPro" id="IPR039437">
    <property type="entry name" value="FrzH/put_lumazine-bd"/>
</dbReference>
<dbReference type="Proteomes" id="UP000263900">
    <property type="component" value="Chromosome"/>
</dbReference>
<name>A0A3B7MN28_9BACT</name>
<dbReference type="SUPFAM" id="SSF54427">
    <property type="entry name" value="NTF2-like"/>
    <property type="match status" value="1"/>
</dbReference>